<evidence type="ECO:0000313" key="4">
    <source>
        <dbReference type="Proteomes" id="UP000464378"/>
    </source>
</evidence>
<evidence type="ECO:0000313" key="3">
    <source>
        <dbReference type="EMBL" id="VIP02168.1"/>
    </source>
</evidence>
<proteinExistence type="predicted"/>
<dbReference type="KEGG" id="tim:GMBLW1_17920"/>
<feature type="coiled-coil region" evidence="1">
    <location>
        <begin position="257"/>
        <end position="286"/>
    </location>
</feature>
<dbReference type="InParanoid" id="A0A6C2YKR6"/>
<accession>A0A6C2YKR6</accession>
<dbReference type="AlphaFoldDB" id="A0A6C2YKR6"/>
<evidence type="ECO:0000256" key="2">
    <source>
        <dbReference type="SAM" id="MobiDB-lite"/>
    </source>
</evidence>
<evidence type="ECO:0000256" key="1">
    <source>
        <dbReference type="SAM" id="Coils"/>
    </source>
</evidence>
<feature type="region of interest" description="Disordered" evidence="2">
    <location>
        <begin position="216"/>
        <end position="244"/>
    </location>
</feature>
<dbReference type="Proteomes" id="UP000464378">
    <property type="component" value="Chromosome"/>
</dbReference>
<keyword evidence="1" id="KW-0175">Coiled coil</keyword>
<organism evidence="3">
    <name type="scientific">Tuwongella immobilis</name>
    <dbReference type="NCBI Taxonomy" id="692036"/>
    <lineage>
        <taxon>Bacteria</taxon>
        <taxon>Pseudomonadati</taxon>
        <taxon>Planctomycetota</taxon>
        <taxon>Planctomycetia</taxon>
        <taxon>Gemmatales</taxon>
        <taxon>Gemmataceae</taxon>
        <taxon>Tuwongella</taxon>
    </lineage>
</organism>
<dbReference type="EMBL" id="LR593887">
    <property type="protein sequence ID" value="VTS00591.1"/>
    <property type="molecule type" value="Genomic_DNA"/>
</dbReference>
<sequence length="373" mass="42119">MSTTDPTLEFLRRFNDPNLWVVERSVPIFKPHKRSKKLPNGQVASIEVTAGDIPEIAQQMVQLERSGTPARITEGHLKPDLPESMQPDLLGFCRSPRVGRFGPQQELAVVADLYYLRDKAERAKRYPYRSVEYYPPTKEIRGVALLMRDPQLDMGIIHYQLEVNSMTNTPAPAPTPTPEDDEALSPAEEKLAQKYWKHYMKQYAWMGKAAAHYEGSGGGAPAMPSATNGAMPALSDSPPPPATEAERMQRDQMAVQFQRMQAEMTALRTQAEREKCERLVMQLEAEGYNLQRAVEVQRLLPLTAAERTNHLDYVRQCYSRQPVASPIRVYSGHVETPTSTDNPTESQMEAAVQYMRDHSCDWDVAISKIMKKG</sequence>
<gene>
    <name evidence="3" type="ORF">GMBLW1_17920</name>
</gene>
<keyword evidence="4" id="KW-1185">Reference proteome</keyword>
<name>A0A6C2YKR6_9BACT</name>
<reference evidence="3" key="1">
    <citation type="submission" date="2019-04" db="EMBL/GenBank/DDBJ databases">
        <authorList>
            <consortium name="Science for Life Laboratories"/>
        </authorList>
    </citation>
    <scope>NUCLEOTIDE SEQUENCE</scope>
    <source>
        <strain evidence="3">MBLW1</strain>
    </source>
</reference>
<dbReference type="RefSeq" id="WP_162657367.1">
    <property type="nucleotide sequence ID" value="NZ_LR593887.1"/>
</dbReference>
<protein>
    <submittedName>
        <fullName evidence="3">Uncharacterized protein</fullName>
    </submittedName>
</protein>
<dbReference type="EMBL" id="LR586016">
    <property type="protein sequence ID" value="VIP02168.1"/>
    <property type="molecule type" value="Genomic_DNA"/>
</dbReference>